<comment type="catalytic activity">
    <reaction evidence="9 10">
        <text>N(2)-acetyl-L-ornithine + L-glutamate = N-acetyl-L-glutamate + L-ornithine</text>
        <dbReference type="Rhea" id="RHEA:15349"/>
        <dbReference type="ChEBI" id="CHEBI:29985"/>
        <dbReference type="ChEBI" id="CHEBI:44337"/>
        <dbReference type="ChEBI" id="CHEBI:46911"/>
        <dbReference type="ChEBI" id="CHEBI:57805"/>
        <dbReference type="EC" id="2.3.1.35"/>
    </reaction>
</comment>
<sequence>MNIIEGTIASPKGYYADGLHCGIRKEKKDLGWIVSTVPAQAAAVYTLNHVKAAPILVTKEALLANSELQAVIVNSGIANACTGKQGLAAAYETQQLIAAKLGIKSNQVAVASTGVIGKQLSMTEVKQGIVQLSQDNQTPAAFHEAILTTDTGTKEVVVTAEIGGQLVTMAGVAKGSGMIHPNMATMLSFITTDAKIDAALLSELLKETVDNTYNQITVDGDTSTNDMVLVMANGCADNQEIIVNTEDYLLFKKLFHFVAEVLAKKVAQDGEGATKLIEVQVQHGQTKEAARLIAKKIVGSSLVKSAMFGEDPNWGRIICAAGYAGPELEAGDVDIFLGSEQVLKNGEPQEYDAAKVQEVLEKESILIVVDLKQGEATGVAWGCDLTYKYVEINACYHT</sequence>
<comment type="pathway">
    <text evidence="10">Amino-acid biosynthesis; L-arginine biosynthesis; L-ornithine and N-acetyl-L-glutamate from L-glutamate and N(2)-acetyl-L-ornithine (cyclic): step 1/1.</text>
</comment>
<dbReference type="PANTHER" id="PTHR23100:SF0">
    <property type="entry name" value="ARGININE BIOSYNTHESIS BIFUNCTIONAL PROTEIN ARGJ, MITOCHONDRIAL"/>
    <property type="match status" value="1"/>
</dbReference>
<feature type="chain" id="PRO_5038193809" description="Arginine biosynthesis bifunctional protein ArgJ alpha chain" evidence="10">
    <location>
        <begin position="1"/>
        <end position="184"/>
    </location>
</feature>
<keyword evidence="7 10" id="KW-0511">Multifunctional enzyme</keyword>
<comment type="function">
    <text evidence="10">Catalyzes two activities which are involved in the cyclic version of arginine biosynthesis: the synthesis of N-acetylglutamate from glutamate and acetyl-CoA as the acetyl donor, and of ornithine by transacetylation between N(2)-acetylornithine and glutamate.</text>
</comment>
<evidence type="ECO:0000256" key="4">
    <source>
        <dbReference type="ARBA" id="ARBA00022605"/>
    </source>
</evidence>
<accession>A0A940P6H2</accession>
<keyword evidence="12" id="KW-1185">Reference proteome</keyword>
<gene>
    <name evidence="10 11" type="primary">argJ</name>
    <name evidence="11" type="ORF">I6N95_13070</name>
</gene>
<keyword evidence="4 10" id="KW-0028">Amino-acid biosynthesis</keyword>
<keyword evidence="5 10" id="KW-0808">Transferase</keyword>
<evidence type="ECO:0000256" key="7">
    <source>
        <dbReference type="ARBA" id="ARBA00023268"/>
    </source>
</evidence>
<evidence type="ECO:0000256" key="9">
    <source>
        <dbReference type="ARBA" id="ARBA00049439"/>
    </source>
</evidence>
<dbReference type="GO" id="GO:0005737">
    <property type="term" value="C:cytoplasm"/>
    <property type="evidence" value="ECO:0007669"/>
    <property type="project" value="UniProtKB-SubCell"/>
</dbReference>
<feature type="binding site" evidence="10">
    <location>
        <position position="174"/>
    </location>
    <ligand>
        <name>substrate</name>
    </ligand>
</feature>
<comment type="caution">
    <text evidence="11">The sequence shown here is derived from an EMBL/GenBank/DDBJ whole genome shotgun (WGS) entry which is preliminary data.</text>
</comment>
<feature type="binding site" evidence="10">
    <location>
        <position position="271"/>
    </location>
    <ligand>
        <name>substrate</name>
    </ligand>
</feature>
<protein>
    <recommendedName>
        <fullName evidence="10">Arginine biosynthesis bifunctional protein ArgJ</fullName>
    </recommendedName>
    <domain>
        <recommendedName>
            <fullName evidence="10">Glutamate N-acetyltransferase</fullName>
            <ecNumber evidence="10">2.3.1.35</ecNumber>
        </recommendedName>
        <alternativeName>
            <fullName evidence="10">Ornithine acetyltransferase</fullName>
            <shortName evidence="10">OATase</shortName>
        </alternativeName>
        <alternativeName>
            <fullName evidence="10">Ornithine transacetylase</fullName>
        </alternativeName>
    </domain>
    <domain>
        <recommendedName>
            <fullName evidence="10">Amino-acid acetyltransferase</fullName>
            <ecNumber evidence="10">2.3.1.1</ecNumber>
        </recommendedName>
        <alternativeName>
            <fullName evidence="10">N-acetylglutamate synthase</fullName>
            <shortName evidence="10">AGSase</shortName>
        </alternativeName>
    </domain>
    <component>
        <recommendedName>
            <fullName evidence="10">Arginine biosynthesis bifunctional protein ArgJ alpha chain</fullName>
        </recommendedName>
    </component>
    <component>
        <recommendedName>
            <fullName evidence="10">Arginine biosynthesis bifunctional protein ArgJ beta chain</fullName>
        </recommendedName>
    </component>
</protein>
<evidence type="ECO:0000256" key="1">
    <source>
        <dbReference type="ARBA" id="ARBA00006774"/>
    </source>
</evidence>
<dbReference type="PANTHER" id="PTHR23100">
    <property type="entry name" value="ARGININE BIOSYNTHESIS BIFUNCTIONAL PROTEIN ARGJ"/>
    <property type="match status" value="1"/>
</dbReference>
<evidence type="ECO:0000313" key="11">
    <source>
        <dbReference type="EMBL" id="MBP1041945.1"/>
    </source>
</evidence>
<dbReference type="EC" id="2.3.1.35" evidence="10"/>
<evidence type="ECO:0000256" key="6">
    <source>
        <dbReference type="ARBA" id="ARBA00022813"/>
    </source>
</evidence>
<feature type="binding site" evidence="10">
    <location>
        <position position="393"/>
    </location>
    <ligand>
        <name>substrate</name>
    </ligand>
</feature>
<dbReference type="SUPFAM" id="SSF56266">
    <property type="entry name" value="DmpA/ArgJ-like"/>
    <property type="match status" value="1"/>
</dbReference>
<comment type="catalytic activity">
    <reaction evidence="10">
        <text>L-glutamate + acetyl-CoA = N-acetyl-L-glutamate + CoA + H(+)</text>
        <dbReference type="Rhea" id="RHEA:24292"/>
        <dbReference type="ChEBI" id="CHEBI:15378"/>
        <dbReference type="ChEBI" id="CHEBI:29985"/>
        <dbReference type="ChEBI" id="CHEBI:44337"/>
        <dbReference type="ChEBI" id="CHEBI:57287"/>
        <dbReference type="ChEBI" id="CHEBI:57288"/>
        <dbReference type="EC" id="2.3.1.1"/>
    </reaction>
</comment>
<evidence type="ECO:0000256" key="3">
    <source>
        <dbReference type="ARBA" id="ARBA00022571"/>
    </source>
</evidence>
<dbReference type="EC" id="2.3.1.1" evidence="10"/>
<dbReference type="EMBL" id="JAEEGA010000008">
    <property type="protein sequence ID" value="MBP1041945.1"/>
    <property type="molecule type" value="Genomic_DNA"/>
</dbReference>
<evidence type="ECO:0000256" key="5">
    <source>
        <dbReference type="ARBA" id="ARBA00022679"/>
    </source>
</evidence>
<dbReference type="Pfam" id="PF01960">
    <property type="entry name" value="ArgJ"/>
    <property type="match status" value="1"/>
</dbReference>
<feature type="site" description="Involved in the stabilization of negative charge on the oxyanion by the formation of the oxyanion hole" evidence="10">
    <location>
        <position position="114"/>
    </location>
</feature>
<dbReference type="GO" id="GO:0006592">
    <property type="term" value="P:ornithine biosynthetic process"/>
    <property type="evidence" value="ECO:0007669"/>
    <property type="project" value="TreeGrafter"/>
</dbReference>
<dbReference type="GO" id="GO:0004358">
    <property type="term" value="F:L-glutamate N-acetyltransferase activity, acting on acetyl-L-ornithine as donor"/>
    <property type="evidence" value="ECO:0007669"/>
    <property type="project" value="UniProtKB-UniRule"/>
</dbReference>
<dbReference type="NCBIfam" id="TIGR00120">
    <property type="entry name" value="ArgJ"/>
    <property type="match status" value="1"/>
</dbReference>
<comment type="pathway">
    <text evidence="10">Amino-acid biosynthesis; L-arginine biosynthesis; N(2)-acetyl-L-ornithine from L-glutamate: step 1/4.</text>
</comment>
<dbReference type="HAMAP" id="MF_01106">
    <property type="entry name" value="ArgJ"/>
    <property type="match status" value="1"/>
</dbReference>
<keyword evidence="6 10" id="KW-0068">Autocatalytic cleavage</keyword>
<name>A0A940P6H2_9ENTE</name>
<keyword evidence="8 10" id="KW-0012">Acyltransferase</keyword>
<keyword evidence="10" id="KW-0963">Cytoplasm</keyword>
<dbReference type="RefSeq" id="WP_209528660.1">
    <property type="nucleotide sequence ID" value="NZ_JAEEGA010000008.1"/>
</dbReference>
<organism evidence="11 12">
    <name type="scientific">Vagococcus allomyrinae</name>
    <dbReference type="NCBI Taxonomy" id="2794353"/>
    <lineage>
        <taxon>Bacteria</taxon>
        <taxon>Bacillati</taxon>
        <taxon>Bacillota</taxon>
        <taxon>Bacilli</taxon>
        <taxon>Lactobacillales</taxon>
        <taxon>Enterococcaceae</taxon>
        <taxon>Vagococcus</taxon>
    </lineage>
</organism>
<dbReference type="InterPro" id="IPR042195">
    <property type="entry name" value="ArgJ_beta_C"/>
</dbReference>
<dbReference type="Gene3D" id="3.60.70.12">
    <property type="entry name" value="L-amino peptidase D-ALA esterase/amidase"/>
    <property type="match status" value="1"/>
</dbReference>
<dbReference type="FunFam" id="3.60.70.12:FF:000001">
    <property type="entry name" value="Arginine biosynthesis bifunctional protein ArgJ, chloroplastic"/>
    <property type="match status" value="1"/>
</dbReference>
<evidence type="ECO:0000256" key="8">
    <source>
        <dbReference type="ARBA" id="ARBA00023315"/>
    </source>
</evidence>
<reference evidence="11" key="1">
    <citation type="submission" date="2020-12" db="EMBL/GenBank/DDBJ databases">
        <title>Vagococcus allomyrinae sp. nov. and Enterococcus lavae sp. nov., isolated from the larvae of Allomyrina dichotoma.</title>
        <authorList>
            <person name="Lee S.D."/>
        </authorList>
    </citation>
    <scope>NUCLEOTIDE SEQUENCE</scope>
    <source>
        <strain evidence="11">BWB3-3</strain>
    </source>
</reference>
<feature type="site" description="Involved in the stabilization of negative charge on the oxyanion by the formation of the oxyanion hole" evidence="10">
    <location>
        <position position="113"/>
    </location>
</feature>
<dbReference type="InterPro" id="IPR016117">
    <property type="entry name" value="ArgJ-like_dom_sf"/>
</dbReference>
<feature type="binding site" evidence="10">
    <location>
        <position position="398"/>
    </location>
    <ligand>
        <name>substrate</name>
    </ligand>
</feature>
<dbReference type="GO" id="GO:0006526">
    <property type="term" value="P:L-arginine biosynthetic process"/>
    <property type="evidence" value="ECO:0007669"/>
    <property type="project" value="UniProtKB-UniRule"/>
</dbReference>
<dbReference type="InterPro" id="IPR002813">
    <property type="entry name" value="Arg_biosynth_ArgJ"/>
</dbReference>
<comment type="subcellular location">
    <subcellularLocation>
        <location evidence="10">Cytoplasm</location>
    </subcellularLocation>
</comment>
<keyword evidence="3 10" id="KW-0055">Arginine biosynthesis</keyword>
<feature type="active site" description="Nucleophile" evidence="10">
    <location>
        <position position="185"/>
    </location>
</feature>
<dbReference type="NCBIfam" id="NF003802">
    <property type="entry name" value="PRK05388.1"/>
    <property type="match status" value="1"/>
</dbReference>
<evidence type="ECO:0000313" key="12">
    <source>
        <dbReference type="Proteomes" id="UP000674938"/>
    </source>
</evidence>
<feature type="chain" id="PRO_5038193810" description="Arginine biosynthesis bifunctional protein ArgJ beta chain" evidence="10">
    <location>
        <begin position="185"/>
        <end position="398"/>
    </location>
</feature>
<comment type="similarity">
    <text evidence="1 10">Belongs to the ArgJ family.</text>
</comment>
<feature type="binding site" evidence="10">
    <location>
        <position position="148"/>
    </location>
    <ligand>
        <name>substrate</name>
    </ligand>
</feature>
<dbReference type="CDD" id="cd02152">
    <property type="entry name" value="OAT"/>
    <property type="match status" value="1"/>
</dbReference>
<evidence type="ECO:0000256" key="2">
    <source>
        <dbReference type="ARBA" id="ARBA00011475"/>
    </source>
</evidence>
<feature type="site" description="Cleavage; by autolysis" evidence="10">
    <location>
        <begin position="184"/>
        <end position="185"/>
    </location>
</feature>
<proteinExistence type="inferred from homology"/>
<dbReference type="AlphaFoldDB" id="A0A940P6H2"/>
<dbReference type="FunFam" id="3.10.20.340:FF:000001">
    <property type="entry name" value="Arginine biosynthesis bifunctional protein ArgJ, chloroplastic"/>
    <property type="match status" value="1"/>
</dbReference>
<feature type="binding site" evidence="10">
    <location>
        <position position="185"/>
    </location>
    <ligand>
        <name>substrate</name>
    </ligand>
</feature>
<dbReference type="Proteomes" id="UP000674938">
    <property type="component" value="Unassembled WGS sequence"/>
</dbReference>
<dbReference type="GO" id="GO:0004042">
    <property type="term" value="F:L-glutamate N-acetyltransferase activity"/>
    <property type="evidence" value="ECO:0007669"/>
    <property type="project" value="UniProtKB-UniRule"/>
</dbReference>
<comment type="subunit">
    <text evidence="2 10">Heterotetramer of two alpha and two beta chains.</text>
</comment>
<evidence type="ECO:0000256" key="10">
    <source>
        <dbReference type="HAMAP-Rule" id="MF_01106"/>
    </source>
</evidence>
<dbReference type="Gene3D" id="3.10.20.340">
    <property type="entry name" value="ArgJ beta chain, C-terminal domain"/>
    <property type="match status" value="1"/>
</dbReference>